<accession>A0AA35X5E7</accession>
<sequence length="342" mass="39462">MYSVNGEDIFVVDGHMHFWDAGPDNHKNDYGNAWIKCFYDYHSALSPADYVWDFDKYCNYGEEALVNDMFIDGYVDVAILNSTYLYEFFKTGFNTHQKNNVVKQKHPDRFMLCGSYDPRDEEAGLDRFREMMAGYPISGLKLYTAEWRGDSKGWKLNDPWSYRYLELAQELGIKNVHVHKGPTIYPLSRDAFDVNDVDYAATDFPGLNFIVEHVGLPRLDDFCWIATQEPNVYAGTSVAMAFINSRPRYFAEIMANLLFWLGEDRILFGSDYAIWSPKWIIDKFMSFQFPDDISEEFGMDLTPAIRRKIMGENAARLYGMDIEAQRTKLAGDEIAARLSSAT</sequence>
<dbReference type="SUPFAM" id="SSF51556">
    <property type="entry name" value="Metallo-dependent hydrolases"/>
    <property type="match status" value="1"/>
</dbReference>
<evidence type="ECO:0000313" key="3">
    <source>
        <dbReference type="Proteomes" id="UP001174909"/>
    </source>
</evidence>
<gene>
    <name evidence="2" type="ORF">GBAR_LOCUS22498</name>
</gene>
<dbReference type="AlphaFoldDB" id="A0AA35X5E7"/>
<dbReference type="PANTHER" id="PTHR42889:SF1">
    <property type="entry name" value="BLR3681 PROTEIN"/>
    <property type="match status" value="1"/>
</dbReference>
<dbReference type="CDD" id="cd01292">
    <property type="entry name" value="metallo-dependent_hydrolases"/>
    <property type="match status" value="1"/>
</dbReference>
<dbReference type="InterPro" id="IPR006680">
    <property type="entry name" value="Amidohydro-rel"/>
</dbReference>
<reference evidence="2" key="1">
    <citation type="submission" date="2023-03" db="EMBL/GenBank/DDBJ databases">
        <authorList>
            <person name="Steffen K."/>
            <person name="Cardenas P."/>
        </authorList>
    </citation>
    <scope>NUCLEOTIDE SEQUENCE</scope>
</reference>
<dbReference type="Gene3D" id="3.20.20.140">
    <property type="entry name" value="Metal-dependent hydrolases"/>
    <property type="match status" value="1"/>
</dbReference>
<evidence type="ECO:0000259" key="1">
    <source>
        <dbReference type="Pfam" id="PF04909"/>
    </source>
</evidence>
<proteinExistence type="predicted"/>
<dbReference type="InterPro" id="IPR032466">
    <property type="entry name" value="Metal_Hydrolase"/>
</dbReference>
<keyword evidence="3" id="KW-1185">Reference proteome</keyword>
<protein>
    <recommendedName>
        <fullName evidence="1">Amidohydrolase-related domain-containing protein</fullName>
    </recommendedName>
</protein>
<dbReference type="EMBL" id="CASHTH010003105">
    <property type="protein sequence ID" value="CAI8040361.1"/>
    <property type="molecule type" value="Genomic_DNA"/>
</dbReference>
<feature type="domain" description="Amidohydrolase-related" evidence="1">
    <location>
        <begin position="12"/>
        <end position="319"/>
    </location>
</feature>
<dbReference type="Pfam" id="PF04909">
    <property type="entry name" value="Amidohydro_2"/>
    <property type="match status" value="1"/>
</dbReference>
<dbReference type="PANTHER" id="PTHR42889">
    <property type="entry name" value="BLR3681 PROTEIN"/>
    <property type="match status" value="1"/>
</dbReference>
<dbReference type="Proteomes" id="UP001174909">
    <property type="component" value="Unassembled WGS sequence"/>
</dbReference>
<dbReference type="GO" id="GO:0016787">
    <property type="term" value="F:hydrolase activity"/>
    <property type="evidence" value="ECO:0007669"/>
    <property type="project" value="InterPro"/>
</dbReference>
<organism evidence="2 3">
    <name type="scientific">Geodia barretti</name>
    <name type="common">Barrett's horny sponge</name>
    <dbReference type="NCBI Taxonomy" id="519541"/>
    <lineage>
        <taxon>Eukaryota</taxon>
        <taxon>Metazoa</taxon>
        <taxon>Porifera</taxon>
        <taxon>Demospongiae</taxon>
        <taxon>Heteroscleromorpha</taxon>
        <taxon>Tetractinellida</taxon>
        <taxon>Astrophorina</taxon>
        <taxon>Geodiidae</taxon>
        <taxon>Geodia</taxon>
    </lineage>
</organism>
<name>A0AA35X5E7_GEOBA</name>
<comment type="caution">
    <text evidence="2">The sequence shown here is derived from an EMBL/GenBank/DDBJ whole genome shotgun (WGS) entry which is preliminary data.</text>
</comment>
<evidence type="ECO:0000313" key="2">
    <source>
        <dbReference type="EMBL" id="CAI8040361.1"/>
    </source>
</evidence>